<comment type="caution">
    <text evidence="1">The sequence shown here is derived from an EMBL/GenBank/DDBJ whole genome shotgun (WGS) entry which is preliminary data.</text>
</comment>
<organism evidence="1 2">
    <name type="scientific">Corynebacterium durum F0235</name>
    <dbReference type="NCBI Taxonomy" id="1035195"/>
    <lineage>
        <taxon>Bacteria</taxon>
        <taxon>Bacillati</taxon>
        <taxon>Actinomycetota</taxon>
        <taxon>Actinomycetes</taxon>
        <taxon>Mycobacteriales</taxon>
        <taxon>Corynebacteriaceae</taxon>
        <taxon>Corynebacterium</taxon>
    </lineage>
</organism>
<dbReference type="AlphaFoldDB" id="L1MM45"/>
<name>L1MM45_9CORY</name>
<proteinExistence type="predicted"/>
<evidence type="ECO:0000313" key="2">
    <source>
        <dbReference type="Proteomes" id="UP000010445"/>
    </source>
</evidence>
<accession>L1MM45</accession>
<reference evidence="1 2" key="1">
    <citation type="submission" date="2012-05" db="EMBL/GenBank/DDBJ databases">
        <authorList>
            <person name="Weinstock G."/>
            <person name="Sodergren E."/>
            <person name="Lobos E.A."/>
            <person name="Fulton L."/>
            <person name="Fulton R."/>
            <person name="Courtney L."/>
            <person name="Fronick C."/>
            <person name="O'Laughlin M."/>
            <person name="Godfrey J."/>
            <person name="Wilson R.M."/>
            <person name="Miner T."/>
            <person name="Farmer C."/>
            <person name="Delehaunty K."/>
            <person name="Cordes M."/>
            <person name="Minx P."/>
            <person name="Tomlinson C."/>
            <person name="Chen J."/>
            <person name="Wollam A."/>
            <person name="Pepin K.H."/>
            <person name="Bhonagiri V."/>
            <person name="Zhang X."/>
            <person name="Suruliraj S."/>
            <person name="Warren W."/>
            <person name="Mitreva M."/>
            <person name="Mardis E.R."/>
            <person name="Wilson R.K."/>
        </authorList>
    </citation>
    <scope>NUCLEOTIDE SEQUENCE [LARGE SCALE GENOMIC DNA]</scope>
    <source>
        <strain evidence="1 2">F0235</strain>
    </source>
</reference>
<dbReference type="STRING" id="1035195.HMPREF9997_00323"/>
<evidence type="ECO:0000313" key="1">
    <source>
        <dbReference type="EMBL" id="EKX92039.1"/>
    </source>
</evidence>
<sequence length="39" mass="4428">MEIIAARIIANLAHQLIPSIDYLKSMINAMGKRISRMLM</sequence>
<dbReference type="Proteomes" id="UP000010445">
    <property type="component" value="Unassembled WGS sequence"/>
</dbReference>
<protein>
    <submittedName>
        <fullName evidence="1">Uncharacterized protein</fullName>
    </submittedName>
</protein>
<gene>
    <name evidence="1" type="ORF">HMPREF9997_00323</name>
</gene>
<dbReference type="HOGENOM" id="CLU_3308128_0_0_11"/>
<keyword evidence="2" id="KW-1185">Reference proteome</keyword>
<dbReference type="EMBL" id="AMEM01000007">
    <property type="protein sequence ID" value="EKX92039.1"/>
    <property type="molecule type" value="Genomic_DNA"/>
</dbReference>